<dbReference type="Pfam" id="PF05296">
    <property type="entry name" value="TAS2R"/>
    <property type="match status" value="1"/>
</dbReference>
<evidence type="ECO:0000256" key="1">
    <source>
        <dbReference type="ARBA" id="ARBA00004141"/>
    </source>
</evidence>
<protein>
    <recommendedName>
        <fullName evidence="12">Taste receptor type 2</fullName>
    </recommendedName>
</protein>
<dbReference type="PANTHER" id="PTHR11394:SF47">
    <property type="entry name" value="TASTE RECEPTOR TYPE 2 MEMBER 40"/>
    <property type="match status" value="1"/>
</dbReference>
<evidence type="ECO:0000256" key="2">
    <source>
        <dbReference type="ARBA" id="ARBA00007376"/>
    </source>
</evidence>
<evidence type="ECO:0000256" key="7">
    <source>
        <dbReference type="ARBA" id="ARBA00023040"/>
    </source>
</evidence>
<comment type="caution">
    <text evidence="14">The sequence shown here is derived from an EMBL/GenBank/DDBJ whole genome shotgun (WGS) entry which is preliminary data.</text>
</comment>
<keyword evidence="3 12" id="KW-0919">Taste</keyword>
<dbReference type="EMBL" id="WNTK01003632">
    <property type="protein sequence ID" value="KAG9465002.1"/>
    <property type="molecule type" value="Genomic_DNA"/>
</dbReference>
<gene>
    <name evidence="14" type="ORF">GDO78_019096</name>
</gene>
<keyword evidence="9 12" id="KW-0675">Receptor</keyword>
<reference evidence="14" key="1">
    <citation type="thesis" date="2020" institute="ProQuest LLC" country="789 East Eisenhower Parkway, Ann Arbor, MI, USA">
        <title>Comparative Genomics and Chromosome Evolution.</title>
        <authorList>
            <person name="Mudd A.B."/>
        </authorList>
    </citation>
    <scope>NUCLEOTIDE SEQUENCE</scope>
    <source>
        <strain evidence="14">HN-11 Male</strain>
        <tissue evidence="14">Kidney and liver</tissue>
    </source>
</reference>
<keyword evidence="8 12" id="KW-0472">Membrane</keyword>
<evidence type="ECO:0000256" key="8">
    <source>
        <dbReference type="ARBA" id="ARBA00023136"/>
    </source>
</evidence>
<evidence type="ECO:0000313" key="15">
    <source>
        <dbReference type="Proteomes" id="UP000770717"/>
    </source>
</evidence>
<sequence length="288" mass="32565">MADSTEGNTDVQYLGLLAPALITLIAGLVIHSFIIGVNVTDWWKGRSVTPVDLIVTSLGIFRMCIQYVDTIYIFIATFFLNTINLSLTLVFADSIYNLFIYVNIGLSSLLSIYLKISILHTRLFLYLKGMIVHRTVYFIVAALLLSAFQCLIPLSMSITAVLTGETYNIAMYNLSMGCIFNNSVYYVTIGICVPLFFYCISSVLLITFLYHHTRKMKMSSNLSINLETYYSVMKFVSFTFICNTSNLITSSTFFLPDLQNSQTQESDGQSYSVCILFLIPKERCKNQR</sequence>
<dbReference type="GO" id="GO:0016020">
    <property type="term" value="C:membrane"/>
    <property type="evidence" value="ECO:0007669"/>
    <property type="project" value="UniProtKB-SubCell"/>
</dbReference>
<dbReference type="Proteomes" id="UP000770717">
    <property type="component" value="Unassembled WGS sequence"/>
</dbReference>
<feature type="transmembrane region" description="Helical" evidence="13">
    <location>
        <begin position="98"/>
        <end position="116"/>
    </location>
</feature>
<keyword evidence="6 13" id="KW-1133">Transmembrane helix</keyword>
<evidence type="ECO:0000256" key="4">
    <source>
        <dbReference type="ARBA" id="ARBA00022606"/>
    </source>
</evidence>
<feature type="transmembrane region" description="Helical" evidence="13">
    <location>
        <begin position="71"/>
        <end position="92"/>
    </location>
</feature>
<keyword evidence="5 12" id="KW-0812">Transmembrane</keyword>
<keyword evidence="10 12" id="KW-0807">Transducer</keyword>
<feature type="transmembrane region" description="Helical" evidence="13">
    <location>
        <begin position="12"/>
        <end position="37"/>
    </location>
</feature>
<dbReference type="SUPFAM" id="SSF81321">
    <property type="entry name" value="Family A G protein-coupled receptor-like"/>
    <property type="match status" value="1"/>
</dbReference>
<keyword evidence="4 12" id="KW-0716">Sensory transduction</keyword>
<evidence type="ECO:0000256" key="5">
    <source>
        <dbReference type="ARBA" id="ARBA00022692"/>
    </source>
</evidence>
<feature type="transmembrane region" description="Helical" evidence="13">
    <location>
        <begin position="184"/>
        <end position="210"/>
    </location>
</feature>
<organism evidence="14 15">
    <name type="scientific">Eleutherodactylus coqui</name>
    <name type="common">Puerto Rican coqui</name>
    <dbReference type="NCBI Taxonomy" id="57060"/>
    <lineage>
        <taxon>Eukaryota</taxon>
        <taxon>Metazoa</taxon>
        <taxon>Chordata</taxon>
        <taxon>Craniata</taxon>
        <taxon>Vertebrata</taxon>
        <taxon>Euteleostomi</taxon>
        <taxon>Amphibia</taxon>
        <taxon>Batrachia</taxon>
        <taxon>Anura</taxon>
        <taxon>Neobatrachia</taxon>
        <taxon>Hyloidea</taxon>
        <taxon>Eleutherodactylidae</taxon>
        <taxon>Eleutherodactylinae</taxon>
        <taxon>Eleutherodactylus</taxon>
        <taxon>Eleutherodactylus</taxon>
    </lineage>
</organism>
<evidence type="ECO:0000256" key="3">
    <source>
        <dbReference type="ARBA" id="ARBA00022480"/>
    </source>
</evidence>
<dbReference type="InterPro" id="IPR007960">
    <property type="entry name" value="TAS2R"/>
</dbReference>
<comment type="similarity">
    <text evidence="2 11">Belongs to the G-protein coupled receptor T2R family.</text>
</comment>
<name>A0A8J6B6I4_ELECQ</name>
<feature type="transmembrane region" description="Helical" evidence="13">
    <location>
        <begin position="136"/>
        <end position="164"/>
    </location>
</feature>
<comment type="subcellular location">
    <subcellularLocation>
        <location evidence="1 12">Membrane</location>
        <topology evidence="1 12">Multi-pass membrane protein</topology>
    </subcellularLocation>
</comment>
<dbReference type="PANTHER" id="PTHR11394">
    <property type="entry name" value="TASTE RECEPTOR TYPE 2"/>
    <property type="match status" value="1"/>
</dbReference>
<evidence type="ECO:0000256" key="6">
    <source>
        <dbReference type="ARBA" id="ARBA00022989"/>
    </source>
</evidence>
<dbReference type="GO" id="GO:0004930">
    <property type="term" value="F:G protein-coupled receptor activity"/>
    <property type="evidence" value="ECO:0007669"/>
    <property type="project" value="UniProtKB-KW"/>
</dbReference>
<evidence type="ECO:0000256" key="12">
    <source>
        <dbReference type="RuleBase" id="RU004424"/>
    </source>
</evidence>
<evidence type="ECO:0000256" key="10">
    <source>
        <dbReference type="ARBA" id="ARBA00023224"/>
    </source>
</evidence>
<evidence type="ECO:0000256" key="9">
    <source>
        <dbReference type="ARBA" id="ARBA00023170"/>
    </source>
</evidence>
<keyword evidence="7 12" id="KW-0297">G-protein coupled receptor</keyword>
<evidence type="ECO:0000256" key="11">
    <source>
        <dbReference type="RuleBase" id="RU004423"/>
    </source>
</evidence>
<dbReference type="AlphaFoldDB" id="A0A8J6B6I4"/>
<keyword evidence="15" id="KW-1185">Reference proteome</keyword>
<dbReference type="GO" id="GO:0033038">
    <property type="term" value="F:bitter taste receptor activity"/>
    <property type="evidence" value="ECO:0007669"/>
    <property type="project" value="InterPro"/>
</dbReference>
<accession>A0A8J6B6I4</accession>
<evidence type="ECO:0000313" key="14">
    <source>
        <dbReference type="EMBL" id="KAG9465002.1"/>
    </source>
</evidence>
<evidence type="ECO:0000256" key="13">
    <source>
        <dbReference type="SAM" id="Phobius"/>
    </source>
</evidence>
<proteinExistence type="inferred from homology"/>